<organism evidence="2 3">
    <name type="scientific">Actinacidiphila reveromycinica</name>
    <dbReference type="NCBI Taxonomy" id="659352"/>
    <lineage>
        <taxon>Bacteria</taxon>
        <taxon>Bacillati</taxon>
        <taxon>Actinomycetota</taxon>
        <taxon>Actinomycetes</taxon>
        <taxon>Kitasatosporales</taxon>
        <taxon>Streptomycetaceae</taxon>
        <taxon>Actinacidiphila</taxon>
    </lineage>
</organism>
<accession>A0A7U3V042</accession>
<evidence type="ECO:0008006" key="4">
    <source>
        <dbReference type="Google" id="ProtNLM"/>
    </source>
</evidence>
<gene>
    <name evidence="2" type="ORF">RVR_9712</name>
</gene>
<name>A0A7U3V042_9ACTN</name>
<proteinExistence type="predicted"/>
<evidence type="ECO:0000256" key="1">
    <source>
        <dbReference type="SAM" id="SignalP"/>
    </source>
</evidence>
<dbReference type="KEGG" id="arev:RVR_9712"/>
<sequence length="157" mass="16340">MKTLRPLLGAAATAAALGGLLLVPGTASATPADTAVPSVQAYEWNTAVSGSTPPADCLANAISMTGSEACFERYGDVLWVKDTKADGHSATNSWDNYLDGSLYRRGSCVNKLGSGQWGYCNKDMYEGSVVDYAACVYDAATGGWYGCTGSLSIVNDE</sequence>
<dbReference type="AlphaFoldDB" id="A0A7U3V042"/>
<reference evidence="2 3" key="2">
    <citation type="journal article" date="2011" name="J. Antibiot.">
        <title>Furaquinocins I and J: novel polyketide isoprenoid hybrid compounds from Streptomyces reveromyceticus SN-593.</title>
        <authorList>
            <person name="Panthee S."/>
            <person name="Takahashi S."/>
            <person name="Takagi H."/>
            <person name="Nogawa T."/>
            <person name="Oowada E."/>
            <person name="Uramoto M."/>
            <person name="Osada H."/>
        </authorList>
    </citation>
    <scope>NUCLEOTIDE SEQUENCE [LARGE SCALE GENOMIC DNA]</scope>
    <source>
        <strain evidence="2 3">SN-593</strain>
    </source>
</reference>
<feature type="signal peptide" evidence="1">
    <location>
        <begin position="1"/>
        <end position="29"/>
    </location>
</feature>
<evidence type="ECO:0000313" key="2">
    <source>
        <dbReference type="EMBL" id="BBB02024.1"/>
    </source>
</evidence>
<feature type="chain" id="PRO_5032538467" description="Secreted protein" evidence="1">
    <location>
        <begin position="30"/>
        <end position="157"/>
    </location>
</feature>
<reference evidence="2 3" key="4">
    <citation type="journal article" date="2020" name="Sci. Rep.">
        <title>beta-carboline chemical signals induce reveromycin production through a LuxR family regulator in Streptomyces sp. SN-593.</title>
        <authorList>
            <person name="Panthee S."/>
            <person name="Kito N."/>
            <person name="Hayashi T."/>
            <person name="Shimizu T."/>
            <person name="Ishikawa J."/>
            <person name="Hamamoto H."/>
            <person name="Osada H."/>
            <person name="Takahashi S."/>
        </authorList>
    </citation>
    <scope>NUCLEOTIDE SEQUENCE [LARGE SCALE GENOMIC DNA]</scope>
    <source>
        <strain evidence="2 3">SN-593</strain>
    </source>
</reference>
<dbReference type="InterPro" id="IPR006311">
    <property type="entry name" value="TAT_signal"/>
</dbReference>
<dbReference type="PROSITE" id="PS51318">
    <property type="entry name" value="TAT"/>
    <property type="match status" value="1"/>
</dbReference>
<reference evidence="2 3" key="1">
    <citation type="journal article" date="2010" name="J. Bacteriol.">
        <title>Biochemical characterization of a novel indole prenyltransferase from Streptomyces sp. SN-593.</title>
        <authorList>
            <person name="Takahashi S."/>
            <person name="Takagi H."/>
            <person name="Toyoda A."/>
            <person name="Uramoto M."/>
            <person name="Nogawa T."/>
            <person name="Ueki M."/>
            <person name="Sakaki Y."/>
            <person name="Osada H."/>
        </authorList>
    </citation>
    <scope>NUCLEOTIDE SEQUENCE [LARGE SCALE GENOMIC DNA]</scope>
    <source>
        <strain evidence="2 3">SN-593</strain>
    </source>
</reference>
<keyword evidence="3" id="KW-1185">Reference proteome</keyword>
<dbReference type="EMBL" id="AP018365">
    <property type="protein sequence ID" value="BBB02024.1"/>
    <property type="molecule type" value="Genomic_DNA"/>
</dbReference>
<dbReference type="Proteomes" id="UP000595703">
    <property type="component" value="Chromosome"/>
</dbReference>
<reference evidence="2 3" key="3">
    <citation type="journal article" date="2011" name="Nat. Chem. Biol.">
        <title>Reveromycin A biosynthesis uses RevG and RevJ for stereospecific spiroacetal formation.</title>
        <authorList>
            <person name="Takahashi S."/>
            <person name="Toyoda A."/>
            <person name="Sekiyama Y."/>
            <person name="Takagi H."/>
            <person name="Nogawa T."/>
            <person name="Uramoto M."/>
            <person name="Suzuki R."/>
            <person name="Koshino H."/>
            <person name="Kumano T."/>
            <person name="Panthee S."/>
            <person name="Dairi T."/>
            <person name="Ishikawa J."/>
            <person name="Ikeda H."/>
            <person name="Sakaki Y."/>
            <person name="Osada H."/>
        </authorList>
    </citation>
    <scope>NUCLEOTIDE SEQUENCE [LARGE SCALE GENOMIC DNA]</scope>
    <source>
        <strain evidence="2 3">SN-593</strain>
    </source>
</reference>
<evidence type="ECO:0000313" key="3">
    <source>
        <dbReference type="Proteomes" id="UP000595703"/>
    </source>
</evidence>
<dbReference type="RefSeq" id="WP_202237885.1">
    <property type="nucleotide sequence ID" value="NZ_AP018365.1"/>
</dbReference>
<protein>
    <recommendedName>
        <fullName evidence="4">Secreted protein</fullName>
    </recommendedName>
</protein>
<keyword evidence="1" id="KW-0732">Signal</keyword>